<dbReference type="STRING" id="329046.A0A1Y2C7V5"/>
<dbReference type="Pfam" id="PF07819">
    <property type="entry name" value="PGAP1"/>
    <property type="match status" value="1"/>
</dbReference>
<protein>
    <recommendedName>
        <fullName evidence="10">GPI inositol-deacylase</fullName>
        <ecNumber evidence="10">3.1.-.-</ecNumber>
    </recommendedName>
</protein>
<gene>
    <name evidence="13" type="ORF">BCR33DRAFT_820862</name>
</gene>
<dbReference type="InterPro" id="IPR012908">
    <property type="entry name" value="PGAP1-ab_dom-like"/>
</dbReference>
<proteinExistence type="inferred from homology"/>
<evidence type="ECO:0000256" key="5">
    <source>
        <dbReference type="ARBA" id="ARBA00022801"/>
    </source>
</evidence>
<reference evidence="13 14" key="1">
    <citation type="submission" date="2016-07" db="EMBL/GenBank/DDBJ databases">
        <title>Pervasive Adenine N6-methylation of Active Genes in Fungi.</title>
        <authorList>
            <consortium name="DOE Joint Genome Institute"/>
            <person name="Mondo S.J."/>
            <person name="Dannebaum R.O."/>
            <person name="Kuo R.C."/>
            <person name="Labutti K."/>
            <person name="Haridas S."/>
            <person name="Kuo A."/>
            <person name="Salamov A."/>
            <person name="Ahrendt S.R."/>
            <person name="Lipzen A."/>
            <person name="Sullivan W."/>
            <person name="Andreopoulos W.B."/>
            <person name="Clum A."/>
            <person name="Lindquist E."/>
            <person name="Daum C."/>
            <person name="Ramamoorthy G.K."/>
            <person name="Gryganskyi A."/>
            <person name="Culley D."/>
            <person name="Magnuson J.K."/>
            <person name="James T.Y."/>
            <person name="O'Malley M.A."/>
            <person name="Stajich J.E."/>
            <person name="Spatafora J.W."/>
            <person name="Visel A."/>
            <person name="Grigoriev I.V."/>
        </authorList>
    </citation>
    <scope>NUCLEOTIDE SEQUENCE [LARGE SCALE GENOMIC DNA]</scope>
    <source>
        <strain evidence="13 14">JEL800</strain>
    </source>
</reference>
<dbReference type="Proteomes" id="UP000193642">
    <property type="component" value="Unassembled WGS sequence"/>
</dbReference>
<comment type="subcellular location">
    <subcellularLocation>
        <location evidence="1">Endoplasmic reticulum membrane</location>
        <topology evidence="1">Multi-pass membrane protein</topology>
    </subcellularLocation>
</comment>
<keyword evidence="9 10" id="KW-0472">Membrane</keyword>
<evidence type="ECO:0000256" key="2">
    <source>
        <dbReference type="ARBA" id="ARBA00006931"/>
    </source>
</evidence>
<keyword evidence="5 10" id="KW-0378">Hydrolase</keyword>
<dbReference type="EC" id="3.1.-.-" evidence="10"/>
<evidence type="ECO:0000256" key="6">
    <source>
        <dbReference type="ARBA" id="ARBA00022824"/>
    </source>
</evidence>
<keyword evidence="3 10" id="KW-0813">Transport</keyword>
<evidence type="ECO:0000259" key="12">
    <source>
        <dbReference type="Pfam" id="PF07819"/>
    </source>
</evidence>
<keyword evidence="8" id="KW-1133">Transmembrane helix</keyword>
<dbReference type="GO" id="GO:0015031">
    <property type="term" value="P:protein transport"/>
    <property type="evidence" value="ECO:0007669"/>
    <property type="project" value="UniProtKB-KW"/>
</dbReference>
<evidence type="ECO:0000256" key="3">
    <source>
        <dbReference type="ARBA" id="ARBA00022448"/>
    </source>
</evidence>
<dbReference type="GO" id="GO:0006505">
    <property type="term" value="P:GPI anchor metabolic process"/>
    <property type="evidence" value="ECO:0007669"/>
    <property type="project" value="TreeGrafter"/>
</dbReference>
<evidence type="ECO:0000256" key="9">
    <source>
        <dbReference type="ARBA" id="ARBA00023136"/>
    </source>
</evidence>
<dbReference type="GO" id="GO:0050185">
    <property type="term" value="F:phosphatidylinositol deacylase activity"/>
    <property type="evidence" value="ECO:0007669"/>
    <property type="project" value="TreeGrafter"/>
</dbReference>
<keyword evidence="4" id="KW-0812">Transmembrane</keyword>
<dbReference type="PANTHER" id="PTHR15495">
    <property type="entry name" value="NEGATIVE REGULATOR OF VESICLE FORMATION-RELATED"/>
    <property type="match status" value="1"/>
</dbReference>
<dbReference type="InterPro" id="IPR039529">
    <property type="entry name" value="PGAP1/BST1"/>
</dbReference>
<evidence type="ECO:0000313" key="13">
    <source>
        <dbReference type="EMBL" id="ORY43109.1"/>
    </source>
</evidence>
<accession>A0A1Y2C7V5</accession>
<evidence type="ECO:0000313" key="14">
    <source>
        <dbReference type="Proteomes" id="UP000193642"/>
    </source>
</evidence>
<comment type="similarity">
    <text evidence="2 10">Belongs to the GPI inositol-deacylase family.</text>
</comment>
<keyword evidence="14" id="KW-1185">Reference proteome</keyword>
<organism evidence="13 14">
    <name type="scientific">Rhizoclosmatium globosum</name>
    <dbReference type="NCBI Taxonomy" id="329046"/>
    <lineage>
        <taxon>Eukaryota</taxon>
        <taxon>Fungi</taxon>
        <taxon>Fungi incertae sedis</taxon>
        <taxon>Chytridiomycota</taxon>
        <taxon>Chytridiomycota incertae sedis</taxon>
        <taxon>Chytridiomycetes</taxon>
        <taxon>Chytridiales</taxon>
        <taxon>Chytriomycetaceae</taxon>
        <taxon>Rhizoclosmatium</taxon>
    </lineage>
</organism>
<feature type="domain" description="GPI inositol-deacylase PGAP1-like alpha/beta" evidence="12">
    <location>
        <begin position="80"/>
        <end position="279"/>
    </location>
</feature>
<dbReference type="PANTHER" id="PTHR15495:SF7">
    <property type="entry name" value="GPI INOSITOL-DEACYLASE"/>
    <property type="match status" value="1"/>
</dbReference>
<comment type="caution">
    <text evidence="13">The sequence shown here is derived from an EMBL/GenBank/DDBJ whole genome shotgun (WGS) entry which is preliminary data.</text>
</comment>
<sequence length="472" mass="52573">MAGILATTGILALLLILCSLHSFFTSGALEKWESPCHSSSTTHLKLWTQVEPLDTSKRKDVHQLRLVQIMSEKTESQNLTSKCILFIHGHAGSVGQISSLVRSLEDVSQYTRVFAMYSDEDFSALDSHIIQHQALFSLRAVKYLQHTYHVQNVTIVAHSMGGIVARSLIVLPEFTQDSVDTIITLATPHLAPPVSVEWDMVSLWDSINRVSLNKTVFVSIAGGLRDLQIQSHSADILSILPNSITAFTSSIPGVWMDLSHEGIMACPLLMNVLAKTLIETSFGNQSNRLKLWKRNLGIPSVGQEVVGDFRSWTRKKLNVETSLLQESASNSTLYVLELQKGHGFSVLMPSTVSPNLYRCRTQFRECHLANSFVDIPSNHDHKFLDLSSTDIEEYDSIAFVPDPFSAIEQVTFNFTQPSFSLPFSHSDAILGRSFDIDLTGVSTKFTTPQLYESFFHYIFSPIFHCSTGTISL</sequence>
<dbReference type="OrthoDB" id="348976at2759"/>
<dbReference type="EMBL" id="MCGO01000026">
    <property type="protein sequence ID" value="ORY43109.1"/>
    <property type="molecule type" value="Genomic_DNA"/>
</dbReference>
<name>A0A1Y2C7V5_9FUNG</name>
<feature type="chain" id="PRO_5013186416" description="GPI inositol-deacylase" evidence="11">
    <location>
        <begin position="23"/>
        <end position="472"/>
    </location>
</feature>
<dbReference type="InterPro" id="IPR029058">
    <property type="entry name" value="AB_hydrolase_fold"/>
</dbReference>
<dbReference type="GO" id="GO:0005789">
    <property type="term" value="C:endoplasmic reticulum membrane"/>
    <property type="evidence" value="ECO:0007669"/>
    <property type="project" value="UniProtKB-SubCell"/>
</dbReference>
<evidence type="ECO:0000256" key="10">
    <source>
        <dbReference type="RuleBase" id="RU365011"/>
    </source>
</evidence>
<keyword evidence="6 10" id="KW-0256">Endoplasmic reticulum</keyword>
<dbReference type="SUPFAM" id="SSF53474">
    <property type="entry name" value="alpha/beta-Hydrolases"/>
    <property type="match status" value="1"/>
</dbReference>
<evidence type="ECO:0000256" key="11">
    <source>
        <dbReference type="SAM" id="SignalP"/>
    </source>
</evidence>
<dbReference type="Gene3D" id="3.40.50.1820">
    <property type="entry name" value="alpha/beta hydrolase"/>
    <property type="match status" value="1"/>
</dbReference>
<evidence type="ECO:0000256" key="1">
    <source>
        <dbReference type="ARBA" id="ARBA00004477"/>
    </source>
</evidence>
<feature type="signal peptide" evidence="11">
    <location>
        <begin position="1"/>
        <end position="22"/>
    </location>
</feature>
<dbReference type="GO" id="GO:0006888">
    <property type="term" value="P:endoplasmic reticulum to Golgi vesicle-mediated transport"/>
    <property type="evidence" value="ECO:0007669"/>
    <property type="project" value="TreeGrafter"/>
</dbReference>
<comment type="function">
    <text evidence="10">Involved in inositol deacylation of GPI-anchored proteins which plays important roles in the quality control and ER-associated degradation of GPI-anchored proteins.</text>
</comment>
<keyword evidence="11" id="KW-0732">Signal</keyword>
<evidence type="ECO:0000256" key="8">
    <source>
        <dbReference type="ARBA" id="ARBA00022989"/>
    </source>
</evidence>
<evidence type="ECO:0000256" key="7">
    <source>
        <dbReference type="ARBA" id="ARBA00022927"/>
    </source>
</evidence>
<dbReference type="AlphaFoldDB" id="A0A1Y2C7V5"/>
<evidence type="ECO:0000256" key="4">
    <source>
        <dbReference type="ARBA" id="ARBA00022692"/>
    </source>
</evidence>
<keyword evidence="7 10" id="KW-0653">Protein transport</keyword>